<dbReference type="InterPro" id="IPR020904">
    <property type="entry name" value="Sc_DH/Rdtase_CS"/>
</dbReference>
<dbReference type="EMBL" id="JPXF01000091">
    <property type="protein sequence ID" value="KGJ72185.1"/>
    <property type="molecule type" value="Genomic_DNA"/>
</dbReference>
<evidence type="ECO:0000313" key="2">
    <source>
        <dbReference type="EMBL" id="KGJ72185.1"/>
    </source>
</evidence>
<keyword evidence="4" id="KW-1185">Reference proteome</keyword>
<proteinExistence type="predicted"/>
<dbReference type="Pfam" id="PF01370">
    <property type="entry name" value="Epimerase"/>
    <property type="match status" value="1"/>
</dbReference>
<reference evidence="2 4" key="1">
    <citation type="submission" date="2014-08" db="EMBL/GenBank/DDBJ databases">
        <authorList>
            <person name="Sisinthy S."/>
        </authorList>
    </citation>
    <scope>NUCLEOTIDE SEQUENCE [LARGE SCALE GENOMIC DNA]</scope>
    <source>
        <strain evidence="2 4">RuG17</strain>
    </source>
</reference>
<dbReference type="EMBL" id="JACHBQ010000001">
    <property type="protein sequence ID" value="MBB5642356.1"/>
    <property type="molecule type" value="Genomic_DNA"/>
</dbReference>
<dbReference type="PROSITE" id="PS00061">
    <property type="entry name" value="ADH_SHORT"/>
    <property type="match status" value="1"/>
</dbReference>
<comment type="caution">
    <text evidence="2">The sequence shown here is derived from an EMBL/GenBank/DDBJ whole genome shotgun (WGS) entry which is preliminary data.</text>
</comment>
<reference evidence="3 5" key="2">
    <citation type="submission" date="2020-08" db="EMBL/GenBank/DDBJ databases">
        <title>Sequencing the genomes of 1000 actinobacteria strains.</title>
        <authorList>
            <person name="Klenk H.-P."/>
        </authorList>
    </citation>
    <scope>NUCLEOTIDE SEQUENCE [LARGE SCALE GENOMIC DNA]</scope>
    <source>
        <strain evidence="3 5">DSM 21065</strain>
    </source>
</reference>
<dbReference type="SUPFAM" id="SSF51735">
    <property type="entry name" value="NAD(P)-binding Rossmann-fold domains"/>
    <property type="match status" value="1"/>
</dbReference>
<keyword evidence="3" id="KW-0413">Isomerase</keyword>
<dbReference type="Proteomes" id="UP000561726">
    <property type="component" value="Unassembled WGS sequence"/>
</dbReference>
<dbReference type="Proteomes" id="UP000029864">
    <property type="component" value="Unassembled WGS sequence"/>
</dbReference>
<dbReference type="eggNOG" id="COG0451">
    <property type="taxonomic scope" value="Bacteria"/>
</dbReference>
<gene>
    <name evidence="3" type="ORF">BJ997_002904</name>
    <name evidence="2" type="ORF">GY21_17115</name>
</gene>
<dbReference type="EC" id="5.1.3.2" evidence="3"/>
<dbReference type="PANTHER" id="PTHR43245:SF13">
    <property type="entry name" value="UDP-D-APIOSE_UDP-D-XYLOSE SYNTHASE 2"/>
    <property type="match status" value="1"/>
</dbReference>
<accession>A0A099J2B0</accession>
<protein>
    <submittedName>
        <fullName evidence="3">UDP-glucose 4-epimerase</fullName>
        <ecNumber evidence="3">5.1.3.2</ecNumber>
    </submittedName>
</protein>
<dbReference type="InterPro" id="IPR036291">
    <property type="entry name" value="NAD(P)-bd_dom_sf"/>
</dbReference>
<dbReference type="STRING" id="1001240.GY21_17115"/>
<dbReference type="GO" id="GO:0003978">
    <property type="term" value="F:UDP-glucose 4-epimerase activity"/>
    <property type="evidence" value="ECO:0007669"/>
    <property type="project" value="UniProtKB-EC"/>
</dbReference>
<dbReference type="InterPro" id="IPR001509">
    <property type="entry name" value="Epimerase_deHydtase"/>
</dbReference>
<evidence type="ECO:0000313" key="4">
    <source>
        <dbReference type="Proteomes" id="UP000029864"/>
    </source>
</evidence>
<evidence type="ECO:0000259" key="1">
    <source>
        <dbReference type="Pfam" id="PF01370"/>
    </source>
</evidence>
<evidence type="ECO:0000313" key="3">
    <source>
        <dbReference type="EMBL" id="MBB5642356.1"/>
    </source>
</evidence>
<sequence>MEVLITGGCGFIGTNLVDRLLREPGIDRVRTLDNYATGIRRVVADARVWEIEGDLRDYDAVLRASAGVQAIVHLGALPSVPRSLHDPMSTNNVNVTGTLHVLEAARASGVNHVSVASSSSVYGANPALPKIETLATLPLSPYAVSKLATESYANAYATSFGLHTLALRFFNVFGPLQRADHVYAAVIPRFLAALKNDEPLTVFGDGEQSRDFTSVHAVTDALTKALLRTVTSPTPVNLAFGTRTSLNTVIGLLQQLHPRPIQVTYAPGRAGDVAHSQASSALLGSLIPDVERPEFALALRQVYDWYMGL</sequence>
<feature type="domain" description="NAD-dependent epimerase/dehydratase" evidence="1">
    <location>
        <begin position="3"/>
        <end position="238"/>
    </location>
</feature>
<organism evidence="2 4">
    <name type="scientific">Cryobacterium roopkundense</name>
    <dbReference type="NCBI Taxonomy" id="1001240"/>
    <lineage>
        <taxon>Bacteria</taxon>
        <taxon>Bacillati</taxon>
        <taxon>Actinomycetota</taxon>
        <taxon>Actinomycetes</taxon>
        <taxon>Micrococcales</taxon>
        <taxon>Microbacteriaceae</taxon>
        <taxon>Cryobacterium</taxon>
    </lineage>
</organism>
<dbReference type="PANTHER" id="PTHR43245">
    <property type="entry name" value="BIFUNCTIONAL POLYMYXIN RESISTANCE PROTEIN ARNA"/>
    <property type="match status" value="1"/>
</dbReference>
<dbReference type="Gene3D" id="3.90.25.10">
    <property type="entry name" value="UDP-galactose 4-epimerase, domain 1"/>
    <property type="match status" value="1"/>
</dbReference>
<dbReference type="AlphaFoldDB" id="A0A099J2B0"/>
<dbReference type="OrthoDB" id="9801785at2"/>
<dbReference type="Gene3D" id="3.40.50.720">
    <property type="entry name" value="NAD(P)-binding Rossmann-like Domain"/>
    <property type="match status" value="1"/>
</dbReference>
<dbReference type="InterPro" id="IPR050177">
    <property type="entry name" value="Lipid_A_modif_metabolic_enz"/>
</dbReference>
<dbReference type="RefSeq" id="WP_035838582.1">
    <property type="nucleotide sequence ID" value="NZ_JACHBQ010000001.1"/>
</dbReference>
<name>A0A099J2B0_9MICO</name>
<evidence type="ECO:0000313" key="5">
    <source>
        <dbReference type="Proteomes" id="UP000561726"/>
    </source>
</evidence>